<dbReference type="Proteomes" id="UP000297564">
    <property type="component" value="Unassembled WGS sequence"/>
</dbReference>
<dbReference type="OrthoDB" id="5002379at2"/>
<evidence type="ECO:0000256" key="3">
    <source>
        <dbReference type="ARBA" id="ARBA00022642"/>
    </source>
</evidence>
<comment type="function">
    <text evidence="2">Catalyzes the oxidative ring opening of 3-hydroxyanthranilate to 2-amino-3-carboxymuconate semialdehyde, which spontaneously cyclizes to quinolinate.</text>
</comment>
<sequence length="167" mass="19780">MPQIDFQEVMDMLSKTDKRRTYPLWQEDDCLAFIARGREYRSEFHLNPSFEMQYSLKGDLHLHWRDAENKVHISHVPEGSCLYQPPLVPHSPRFGPEAFQLVIERKRRPGEVDRFHWFCPSCDHFLHEETFVVADYGADPVSRAYDRFWSNMDARTCKQCGTVMPDK</sequence>
<dbReference type="GO" id="GO:0019363">
    <property type="term" value="P:pyridine nucleotide biosynthetic process"/>
    <property type="evidence" value="ECO:0007669"/>
    <property type="project" value="UniProtKB-KW"/>
</dbReference>
<evidence type="ECO:0000256" key="4">
    <source>
        <dbReference type="ARBA" id="ARBA00022723"/>
    </source>
</evidence>
<dbReference type="PANTHER" id="PTHR15497:SF1">
    <property type="entry name" value="3-HYDROXYANTHRANILATE 3,4-DIOXYGENASE"/>
    <property type="match status" value="1"/>
</dbReference>
<keyword evidence="5" id="KW-0223">Dioxygenase</keyword>
<comment type="caution">
    <text evidence="8">The sequence shown here is derived from an EMBL/GenBank/DDBJ whole genome shotgun (WGS) entry which is preliminary data.</text>
</comment>
<dbReference type="PANTHER" id="PTHR15497">
    <property type="entry name" value="3-HYDROXYANTHRANILATE 3,4-DIOXYGENASE"/>
    <property type="match status" value="1"/>
</dbReference>
<keyword evidence="9" id="KW-1185">Reference proteome</keyword>
<protein>
    <submittedName>
        <fullName evidence="8">3-hydroxybutyryl-CoA dehydratase</fullName>
    </submittedName>
</protein>
<keyword evidence="7" id="KW-0408">Iron</keyword>
<gene>
    <name evidence="8" type="ORF">EZ242_18145</name>
</gene>
<dbReference type="GO" id="GO:0005506">
    <property type="term" value="F:iron ion binding"/>
    <property type="evidence" value="ECO:0007669"/>
    <property type="project" value="InterPro"/>
</dbReference>
<evidence type="ECO:0000256" key="1">
    <source>
        <dbReference type="ARBA" id="ARBA00001954"/>
    </source>
</evidence>
<dbReference type="Pfam" id="PF06052">
    <property type="entry name" value="3-HAO"/>
    <property type="match status" value="1"/>
</dbReference>
<dbReference type="InterPro" id="IPR010329">
    <property type="entry name" value="3hydroanth_dOase"/>
</dbReference>
<dbReference type="InterPro" id="IPR011051">
    <property type="entry name" value="RmlC_Cupin_sf"/>
</dbReference>
<keyword evidence="3" id="KW-0662">Pyridine nucleotide biosynthesis</keyword>
<dbReference type="AlphaFoldDB" id="A0A4Z0BI42"/>
<name>A0A4Z0BI42_9BURK</name>
<dbReference type="Gene3D" id="2.60.120.10">
    <property type="entry name" value="Jelly Rolls"/>
    <property type="match status" value="1"/>
</dbReference>
<evidence type="ECO:0000256" key="7">
    <source>
        <dbReference type="ARBA" id="ARBA00023004"/>
    </source>
</evidence>
<keyword evidence="4" id="KW-0479">Metal-binding</keyword>
<comment type="cofactor">
    <cofactor evidence="1">
        <name>Fe(2+)</name>
        <dbReference type="ChEBI" id="CHEBI:29033"/>
    </cofactor>
</comment>
<keyword evidence="6" id="KW-0560">Oxidoreductase</keyword>
<evidence type="ECO:0000256" key="6">
    <source>
        <dbReference type="ARBA" id="ARBA00023002"/>
    </source>
</evidence>
<reference evidence="8 9" key="1">
    <citation type="submission" date="2019-03" db="EMBL/GenBank/DDBJ databases">
        <title>Ramlibacter rhizophilus CCTCC AB2015357, whole genome shotgun sequence.</title>
        <authorList>
            <person name="Zhang X."/>
            <person name="Feng G."/>
            <person name="Zhu H."/>
        </authorList>
    </citation>
    <scope>NUCLEOTIDE SEQUENCE [LARGE SCALE GENOMIC DNA]</scope>
    <source>
        <strain evidence="8 9">CCTCC AB2015357</strain>
    </source>
</reference>
<dbReference type="InterPro" id="IPR014710">
    <property type="entry name" value="RmlC-like_jellyroll"/>
</dbReference>
<proteinExistence type="predicted"/>
<organism evidence="8 9">
    <name type="scientific">Ramlibacter rhizophilus</name>
    <dbReference type="NCBI Taxonomy" id="1781167"/>
    <lineage>
        <taxon>Bacteria</taxon>
        <taxon>Pseudomonadati</taxon>
        <taxon>Pseudomonadota</taxon>
        <taxon>Betaproteobacteria</taxon>
        <taxon>Burkholderiales</taxon>
        <taxon>Comamonadaceae</taxon>
        <taxon>Ramlibacter</taxon>
    </lineage>
</organism>
<evidence type="ECO:0000256" key="5">
    <source>
        <dbReference type="ARBA" id="ARBA00022964"/>
    </source>
</evidence>
<evidence type="ECO:0000313" key="9">
    <source>
        <dbReference type="Proteomes" id="UP000297564"/>
    </source>
</evidence>
<evidence type="ECO:0000313" key="8">
    <source>
        <dbReference type="EMBL" id="TFY97558.1"/>
    </source>
</evidence>
<dbReference type="SUPFAM" id="SSF51182">
    <property type="entry name" value="RmlC-like cupins"/>
    <property type="match status" value="1"/>
</dbReference>
<dbReference type="GO" id="GO:0000334">
    <property type="term" value="F:3-hydroxyanthranilate 3,4-dioxygenase activity"/>
    <property type="evidence" value="ECO:0007669"/>
    <property type="project" value="InterPro"/>
</dbReference>
<evidence type="ECO:0000256" key="2">
    <source>
        <dbReference type="ARBA" id="ARBA00002752"/>
    </source>
</evidence>
<dbReference type="EMBL" id="SMLL01000007">
    <property type="protein sequence ID" value="TFY97558.1"/>
    <property type="molecule type" value="Genomic_DNA"/>
</dbReference>
<dbReference type="CDD" id="cd06123">
    <property type="entry name" value="cupin_HAO"/>
    <property type="match status" value="1"/>
</dbReference>
<accession>A0A4Z0BI42</accession>